<sequence>MDDSIHKLSQSLISDDLIIHPMGTTSLRNHILNKHSQDSAAQLTRATANVKRTLTRANLAFGLLASLWAGFDAVLALNLNISTSGGNASSPILYGLLFEDVYHSGDGGLYAEMIQNRAFQGTTINLDSNSHVIPPFQTLEYWHTRGSDTLNLDSEGPALSDALPSHMRVDVDSGASGATGFWNEGFWGMNITTATRYAANFYLRGNYDGEILCAFWSNTTNSMLGNTTFTVSQTEDDGWKLYQQTFTPFASAPDEKNTFHLTFDGASVAGNSLRFNMISVFQQTWKDGNNGLRMDLAESLAAIGGKYLRMPGGNDLEGQSAPYRLKWNETIGAIIDRPGFPGTWGYYNTNGLGLLEMMQWCVDMGLETILGVWDGYYLDHEVVAEADLQPYIDDVLNELEFLLGPANSTYGSLRSSLGYPDPFTIKYVEIGNEDFFDTTNSYIDYRFWDFYNAIKAAYPDMIMISSVWSGYFADPVLPNGTVQDIHDYLSASDMVSKFNAYDNSDRNYPVLVGEYAAIYDDQHTNPNQLDNPTLQSATSEAIYLLGLERNSDVVVGCSHGALIKSLHDEPDNVAMIKHSPTELVFSISYYVAKLLSSHTGSETVPVTSDTAYGPLYWSVTKNDSETYFVKIVNYDGAASTPVTVTIPGKKNDATLITVTAPGTYSTNTLGNTTSVWTETTVPYSEIGYTFSLSGNYVSSVLVV</sequence>
<dbReference type="RefSeq" id="XP_035349929.1">
    <property type="nucleotide sequence ID" value="XM_035494036.1"/>
</dbReference>
<evidence type="ECO:0000256" key="1">
    <source>
        <dbReference type="ARBA" id="ARBA00001462"/>
    </source>
</evidence>
<organism evidence="9 10">
    <name type="scientific">Talaromyces rugulosus</name>
    <name type="common">Penicillium rugulosum</name>
    <dbReference type="NCBI Taxonomy" id="121627"/>
    <lineage>
        <taxon>Eukaryota</taxon>
        <taxon>Fungi</taxon>
        <taxon>Dikarya</taxon>
        <taxon>Ascomycota</taxon>
        <taxon>Pezizomycotina</taxon>
        <taxon>Eurotiomycetes</taxon>
        <taxon>Eurotiomycetidae</taxon>
        <taxon>Eurotiales</taxon>
        <taxon>Trichocomaceae</taxon>
        <taxon>Talaromyces</taxon>
        <taxon>Talaromyces sect. Islandici</taxon>
    </lineage>
</organism>
<evidence type="ECO:0000256" key="3">
    <source>
        <dbReference type="ARBA" id="ARBA00007186"/>
    </source>
</evidence>
<proteinExistence type="inferred from homology"/>
<dbReference type="UniPathway" id="UPA00667"/>
<dbReference type="InterPro" id="IPR051563">
    <property type="entry name" value="Glycosyl_Hydrolase_51"/>
</dbReference>
<evidence type="ECO:0000256" key="2">
    <source>
        <dbReference type="ARBA" id="ARBA00004834"/>
    </source>
</evidence>
<dbReference type="EC" id="3.2.1.55" evidence="4"/>
<dbReference type="SMART" id="SM00813">
    <property type="entry name" value="Alpha-L-AF_C"/>
    <property type="match status" value="1"/>
</dbReference>
<keyword evidence="6" id="KW-0378">Hydrolase</keyword>
<evidence type="ECO:0000256" key="5">
    <source>
        <dbReference type="ARBA" id="ARBA00022729"/>
    </source>
</evidence>
<evidence type="ECO:0000259" key="8">
    <source>
        <dbReference type="SMART" id="SM00813"/>
    </source>
</evidence>
<dbReference type="GeneID" id="55998405"/>
<evidence type="ECO:0000313" key="10">
    <source>
        <dbReference type="Proteomes" id="UP000509510"/>
    </source>
</evidence>
<evidence type="ECO:0000256" key="7">
    <source>
        <dbReference type="ARBA" id="ARBA00023180"/>
    </source>
</evidence>
<dbReference type="GO" id="GO:0031222">
    <property type="term" value="P:arabinan catabolic process"/>
    <property type="evidence" value="ECO:0007669"/>
    <property type="project" value="UniProtKB-UniPathway"/>
</dbReference>
<evidence type="ECO:0000313" key="9">
    <source>
        <dbReference type="EMBL" id="QKX63755.1"/>
    </source>
</evidence>
<comment type="pathway">
    <text evidence="2">Glycan metabolism; L-arabinan degradation.</text>
</comment>
<dbReference type="Pfam" id="PF06964">
    <property type="entry name" value="Alpha-L-AF_C"/>
    <property type="match status" value="1"/>
</dbReference>
<dbReference type="PANTHER" id="PTHR31776:SF0">
    <property type="entry name" value="ALPHA-L-ARABINOFURANOSIDASE 1"/>
    <property type="match status" value="1"/>
</dbReference>
<evidence type="ECO:0000256" key="4">
    <source>
        <dbReference type="ARBA" id="ARBA00012670"/>
    </source>
</evidence>
<name>A0A7H8RE13_TALRU</name>
<reference evidence="10" key="1">
    <citation type="submission" date="2020-06" db="EMBL/GenBank/DDBJ databases">
        <title>A chromosome-scale genome assembly of Talaromyces rugulosus W13939.</title>
        <authorList>
            <person name="Wang B."/>
            <person name="Guo L."/>
            <person name="Ye K."/>
            <person name="Wang L."/>
        </authorList>
    </citation>
    <scope>NUCLEOTIDE SEQUENCE [LARGE SCALE GENOMIC DNA]</scope>
    <source>
        <strain evidence="10">W13939</strain>
    </source>
</reference>
<gene>
    <name evidence="9" type="ORF">TRUGW13939_10926</name>
</gene>
<dbReference type="Proteomes" id="UP000509510">
    <property type="component" value="Chromosome VI"/>
</dbReference>
<keyword evidence="7" id="KW-0325">Glycoprotein</keyword>
<dbReference type="OrthoDB" id="406864at2759"/>
<dbReference type="AlphaFoldDB" id="A0A7H8RE13"/>
<dbReference type="GO" id="GO:0046373">
    <property type="term" value="P:L-arabinose metabolic process"/>
    <property type="evidence" value="ECO:0007669"/>
    <property type="project" value="InterPro"/>
</dbReference>
<dbReference type="PANTHER" id="PTHR31776">
    <property type="entry name" value="ALPHA-L-ARABINOFURANOSIDASE 1"/>
    <property type="match status" value="1"/>
</dbReference>
<dbReference type="SUPFAM" id="SSF51445">
    <property type="entry name" value="(Trans)glycosidases"/>
    <property type="match status" value="1"/>
</dbReference>
<accession>A0A7H8RE13</accession>
<dbReference type="GO" id="GO:0046556">
    <property type="term" value="F:alpha-L-arabinofuranosidase activity"/>
    <property type="evidence" value="ECO:0007669"/>
    <property type="project" value="UniProtKB-EC"/>
</dbReference>
<dbReference type="InterPro" id="IPR055235">
    <property type="entry name" value="ASD1_cat"/>
</dbReference>
<keyword evidence="10" id="KW-1185">Reference proteome</keyword>
<dbReference type="Pfam" id="PF22848">
    <property type="entry name" value="ASD1_dom"/>
    <property type="match status" value="1"/>
</dbReference>
<evidence type="ECO:0000256" key="6">
    <source>
        <dbReference type="ARBA" id="ARBA00022801"/>
    </source>
</evidence>
<dbReference type="KEGG" id="trg:TRUGW13939_10926"/>
<dbReference type="EMBL" id="CP055903">
    <property type="protein sequence ID" value="QKX63755.1"/>
    <property type="molecule type" value="Genomic_DNA"/>
</dbReference>
<dbReference type="InterPro" id="IPR017853">
    <property type="entry name" value="GH"/>
</dbReference>
<feature type="domain" description="Alpha-L-arabinofuranosidase C-terminal" evidence="8">
    <location>
        <begin position="513"/>
        <end position="684"/>
    </location>
</feature>
<protein>
    <recommendedName>
        <fullName evidence="4">non-reducing end alpha-L-arabinofuranosidase</fullName>
        <ecNumber evidence="4">3.2.1.55</ecNumber>
    </recommendedName>
</protein>
<dbReference type="Gene3D" id="3.20.20.80">
    <property type="entry name" value="Glycosidases"/>
    <property type="match status" value="1"/>
</dbReference>
<keyword evidence="5" id="KW-0732">Signal</keyword>
<comment type="catalytic activity">
    <reaction evidence="1">
        <text>Hydrolysis of terminal non-reducing alpha-L-arabinofuranoside residues in alpha-L-arabinosides.</text>
        <dbReference type="EC" id="3.2.1.55"/>
    </reaction>
</comment>
<dbReference type="InterPro" id="IPR010720">
    <property type="entry name" value="Alpha-L-AF_C"/>
</dbReference>
<comment type="similarity">
    <text evidence="3">Belongs to the glycosyl hydrolase 51 family.</text>
</comment>